<dbReference type="Gene3D" id="3.40.50.1820">
    <property type="entry name" value="alpha/beta hydrolase"/>
    <property type="match status" value="1"/>
</dbReference>
<dbReference type="SUPFAM" id="SSF53474">
    <property type="entry name" value="alpha/beta-Hydrolases"/>
    <property type="match status" value="1"/>
</dbReference>
<evidence type="ECO:0000256" key="5">
    <source>
        <dbReference type="ARBA" id="ARBA00022801"/>
    </source>
</evidence>
<dbReference type="EC" id="3.1.2.12" evidence="2"/>
<keyword evidence="4" id="KW-0719">Serine esterase</keyword>
<evidence type="ECO:0000256" key="3">
    <source>
        <dbReference type="ARBA" id="ARBA00016774"/>
    </source>
</evidence>
<dbReference type="EMBL" id="LXQA010025978">
    <property type="protein sequence ID" value="MCH93875.1"/>
    <property type="molecule type" value="Genomic_DNA"/>
</dbReference>
<dbReference type="GO" id="GO:0046294">
    <property type="term" value="P:formaldehyde catabolic process"/>
    <property type="evidence" value="ECO:0007669"/>
    <property type="project" value="InterPro"/>
</dbReference>
<dbReference type="InterPro" id="IPR000801">
    <property type="entry name" value="Esterase-like"/>
</dbReference>
<dbReference type="GO" id="GO:0052689">
    <property type="term" value="F:carboxylic ester hydrolase activity"/>
    <property type="evidence" value="ECO:0007669"/>
    <property type="project" value="UniProtKB-KW"/>
</dbReference>
<comment type="caution">
    <text evidence="6">The sequence shown here is derived from an EMBL/GenBank/DDBJ whole genome shotgun (WGS) entry which is preliminary data.</text>
</comment>
<feature type="non-terminal residue" evidence="6">
    <location>
        <position position="70"/>
    </location>
</feature>
<dbReference type="AlphaFoldDB" id="A0A392N403"/>
<sequence>MANILKVLQCFEHYSAISAFAPVANPTNCPWGQKAFTNYLGDNKSDWEDYDATYLVRKHPNVSTTILIDQ</sequence>
<dbReference type="Pfam" id="PF00756">
    <property type="entry name" value="Esterase"/>
    <property type="match status" value="1"/>
</dbReference>
<keyword evidence="5 6" id="KW-0378">Hydrolase</keyword>
<name>A0A392N403_9FABA</name>
<accession>A0A392N403</accession>
<evidence type="ECO:0000256" key="2">
    <source>
        <dbReference type="ARBA" id="ARBA00012479"/>
    </source>
</evidence>
<comment type="similarity">
    <text evidence="1">Belongs to the esterase D family.</text>
</comment>
<dbReference type="InterPro" id="IPR029058">
    <property type="entry name" value="AB_hydrolase_fold"/>
</dbReference>
<evidence type="ECO:0000313" key="7">
    <source>
        <dbReference type="Proteomes" id="UP000265520"/>
    </source>
</evidence>
<dbReference type="Proteomes" id="UP000265520">
    <property type="component" value="Unassembled WGS sequence"/>
</dbReference>
<proteinExistence type="inferred from homology"/>
<organism evidence="6 7">
    <name type="scientific">Trifolium medium</name>
    <dbReference type="NCBI Taxonomy" id="97028"/>
    <lineage>
        <taxon>Eukaryota</taxon>
        <taxon>Viridiplantae</taxon>
        <taxon>Streptophyta</taxon>
        <taxon>Embryophyta</taxon>
        <taxon>Tracheophyta</taxon>
        <taxon>Spermatophyta</taxon>
        <taxon>Magnoliopsida</taxon>
        <taxon>eudicotyledons</taxon>
        <taxon>Gunneridae</taxon>
        <taxon>Pentapetalae</taxon>
        <taxon>rosids</taxon>
        <taxon>fabids</taxon>
        <taxon>Fabales</taxon>
        <taxon>Fabaceae</taxon>
        <taxon>Papilionoideae</taxon>
        <taxon>50 kb inversion clade</taxon>
        <taxon>NPAAA clade</taxon>
        <taxon>Hologalegina</taxon>
        <taxon>IRL clade</taxon>
        <taxon>Trifolieae</taxon>
        <taxon>Trifolium</taxon>
    </lineage>
</organism>
<dbReference type="InterPro" id="IPR014186">
    <property type="entry name" value="S-formylglutathione_hydrol"/>
</dbReference>
<evidence type="ECO:0000256" key="1">
    <source>
        <dbReference type="ARBA" id="ARBA00005622"/>
    </source>
</evidence>
<dbReference type="PANTHER" id="PTHR10061">
    <property type="entry name" value="S-FORMYLGLUTATHIONE HYDROLASE"/>
    <property type="match status" value="1"/>
</dbReference>
<keyword evidence="7" id="KW-1185">Reference proteome</keyword>
<dbReference type="GO" id="GO:0018738">
    <property type="term" value="F:S-formylglutathione hydrolase activity"/>
    <property type="evidence" value="ECO:0007669"/>
    <property type="project" value="UniProtKB-EC"/>
</dbReference>
<evidence type="ECO:0000256" key="4">
    <source>
        <dbReference type="ARBA" id="ARBA00022487"/>
    </source>
</evidence>
<dbReference type="GO" id="GO:0005829">
    <property type="term" value="C:cytosol"/>
    <property type="evidence" value="ECO:0007669"/>
    <property type="project" value="TreeGrafter"/>
</dbReference>
<reference evidence="6 7" key="1">
    <citation type="journal article" date="2018" name="Front. Plant Sci.">
        <title>Red Clover (Trifolium pratense) and Zigzag Clover (T. medium) - A Picture of Genomic Similarities and Differences.</title>
        <authorList>
            <person name="Dluhosova J."/>
            <person name="Istvanek J."/>
            <person name="Nedelnik J."/>
            <person name="Repkova J."/>
        </authorList>
    </citation>
    <scope>NUCLEOTIDE SEQUENCE [LARGE SCALE GENOMIC DNA]</scope>
    <source>
        <strain evidence="7">cv. 10/8</strain>
        <tissue evidence="6">Leaf</tissue>
    </source>
</reference>
<gene>
    <name evidence="6" type="ORF">A2U01_0014828</name>
</gene>
<evidence type="ECO:0000313" key="6">
    <source>
        <dbReference type="EMBL" id="MCH93875.1"/>
    </source>
</evidence>
<dbReference type="PANTHER" id="PTHR10061:SF0">
    <property type="entry name" value="S-FORMYLGLUTATHIONE HYDROLASE"/>
    <property type="match status" value="1"/>
</dbReference>
<protein>
    <recommendedName>
        <fullName evidence="3">S-formylglutathione hydrolase</fullName>
        <ecNumber evidence="2">3.1.2.12</ecNumber>
    </recommendedName>
</protein>